<dbReference type="SUPFAM" id="SSF51412">
    <property type="entry name" value="Inosine monophosphate dehydrogenase (IMPDH)"/>
    <property type="match status" value="1"/>
</dbReference>
<dbReference type="InterPro" id="IPR013785">
    <property type="entry name" value="Aldolase_TIM"/>
</dbReference>
<comment type="catalytic activity">
    <reaction evidence="9">
        <text>3 propionate 3-nitronate + 3 O2 + H2O = 3 3-oxopropanoate + 2 nitrate + nitrite + H2O2 + 3 H(+)</text>
        <dbReference type="Rhea" id="RHEA:57332"/>
        <dbReference type="ChEBI" id="CHEBI:15377"/>
        <dbReference type="ChEBI" id="CHEBI:15378"/>
        <dbReference type="ChEBI" id="CHEBI:15379"/>
        <dbReference type="ChEBI" id="CHEBI:16240"/>
        <dbReference type="ChEBI" id="CHEBI:16301"/>
        <dbReference type="ChEBI" id="CHEBI:17632"/>
        <dbReference type="ChEBI" id="CHEBI:33190"/>
        <dbReference type="ChEBI" id="CHEBI:136067"/>
    </reaction>
</comment>
<keyword evidence="6 10" id="KW-0560">Oxidoreductase</keyword>
<dbReference type="GO" id="GO:0006207">
    <property type="term" value="P:'de novo' pyrimidine nucleobase biosynthetic process"/>
    <property type="evidence" value="ECO:0007669"/>
    <property type="project" value="InterPro"/>
</dbReference>
<dbReference type="PANTHER" id="PTHR42747:SF3">
    <property type="entry name" value="NITRONATE MONOOXYGENASE-RELATED"/>
    <property type="match status" value="1"/>
</dbReference>
<keyword evidence="5" id="KW-0288">FMN</keyword>
<keyword evidence="4" id="KW-0285">Flavoprotein</keyword>
<dbReference type="CDD" id="cd04730">
    <property type="entry name" value="NPD_like"/>
    <property type="match status" value="1"/>
</dbReference>
<dbReference type="PROSITE" id="PS00912">
    <property type="entry name" value="DHODEHASE_2"/>
    <property type="match status" value="1"/>
</dbReference>
<gene>
    <name evidence="10" type="ORF">BJ976_000030</name>
</gene>
<comment type="caution">
    <text evidence="10">The sequence shown here is derived from an EMBL/GenBank/DDBJ whole genome shotgun (WGS) entry which is preliminary data.</text>
</comment>
<protein>
    <recommendedName>
        <fullName evidence="8">Propionate 3-nitronate monooxygenase</fullName>
    </recommendedName>
</protein>
<keyword evidence="7 10" id="KW-0503">Monooxygenase</keyword>
<dbReference type="Pfam" id="PF03060">
    <property type="entry name" value="NMO"/>
    <property type="match status" value="1"/>
</dbReference>
<evidence type="ECO:0000256" key="4">
    <source>
        <dbReference type="ARBA" id="ARBA00022630"/>
    </source>
</evidence>
<dbReference type="GO" id="GO:0016627">
    <property type="term" value="F:oxidoreductase activity, acting on the CH-CH group of donors"/>
    <property type="evidence" value="ECO:0007669"/>
    <property type="project" value="InterPro"/>
</dbReference>
<evidence type="ECO:0000256" key="5">
    <source>
        <dbReference type="ARBA" id="ARBA00022643"/>
    </source>
</evidence>
<dbReference type="OrthoDB" id="9778912at2"/>
<evidence type="ECO:0000256" key="1">
    <source>
        <dbReference type="ARBA" id="ARBA00001917"/>
    </source>
</evidence>
<dbReference type="GO" id="GO:0009636">
    <property type="term" value="P:response to toxic substance"/>
    <property type="evidence" value="ECO:0007669"/>
    <property type="project" value="UniProtKB-KW"/>
</dbReference>
<evidence type="ECO:0000313" key="10">
    <source>
        <dbReference type="EMBL" id="MBB4881679.1"/>
    </source>
</evidence>
<proteinExistence type="inferred from homology"/>
<dbReference type="RefSeq" id="WP_135030902.1">
    <property type="nucleotide sequence ID" value="NZ_BMLA01000012.1"/>
</dbReference>
<evidence type="ECO:0000256" key="7">
    <source>
        <dbReference type="ARBA" id="ARBA00023033"/>
    </source>
</evidence>
<accession>A0A4Y8WVB7</accession>
<evidence type="ECO:0000256" key="2">
    <source>
        <dbReference type="ARBA" id="ARBA00009881"/>
    </source>
</evidence>
<dbReference type="EMBL" id="JACHMC010000001">
    <property type="protein sequence ID" value="MBB4881679.1"/>
    <property type="molecule type" value="Genomic_DNA"/>
</dbReference>
<comment type="similarity">
    <text evidence="2">Belongs to the nitronate monooxygenase family. NMO class I subfamily.</text>
</comment>
<keyword evidence="3" id="KW-0216">Detoxification</keyword>
<comment type="cofactor">
    <cofactor evidence="1">
        <name>FMN</name>
        <dbReference type="ChEBI" id="CHEBI:58210"/>
    </cofactor>
</comment>
<evidence type="ECO:0000256" key="6">
    <source>
        <dbReference type="ARBA" id="ARBA00023002"/>
    </source>
</evidence>
<dbReference type="InterPro" id="IPR004136">
    <property type="entry name" value="NMO"/>
</dbReference>
<name>A0A4Y8WVB7_9MICC</name>
<reference evidence="10 11" key="1">
    <citation type="submission" date="2020-08" db="EMBL/GenBank/DDBJ databases">
        <title>Sequencing the genomes of 1000 actinobacteria strains.</title>
        <authorList>
            <person name="Klenk H.-P."/>
        </authorList>
    </citation>
    <scope>NUCLEOTIDE SEQUENCE [LARGE SCALE GENOMIC DNA]</scope>
    <source>
        <strain evidence="10 11">DSM 19079</strain>
    </source>
</reference>
<dbReference type="Proteomes" id="UP000560081">
    <property type="component" value="Unassembled WGS sequence"/>
</dbReference>
<keyword evidence="11" id="KW-1185">Reference proteome</keyword>
<evidence type="ECO:0000256" key="3">
    <source>
        <dbReference type="ARBA" id="ARBA00022575"/>
    </source>
</evidence>
<dbReference type="Gene3D" id="3.20.20.70">
    <property type="entry name" value="Aldolase class I"/>
    <property type="match status" value="1"/>
</dbReference>
<dbReference type="InterPro" id="IPR001295">
    <property type="entry name" value="Dihydroorotate_DH_CS"/>
</dbReference>
<evidence type="ECO:0000256" key="8">
    <source>
        <dbReference type="ARBA" id="ARBA00031155"/>
    </source>
</evidence>
<dbReference type="AlphaFoldDB" id="A0A4Y8WVB7"/>
<sequence length="397" mass="40101">MTAPTSRLAPLPDALDAVLAPPVPVLVAPMAGGPSTPGLVAAVLRAGGGGFLAGGMRTPDQVRAQVDRLRALLADDGARTPSPAARFGVNLFVPDAVNTAIPDAARTPGALAARAEAVAAHRERLTALARDLDAPLPDAAAVTPDPAREREQFAAFLAAAEEQAWPAVSFTFGLPAPAVFDRLAAAGIPAGVTVTSAEEARAGVGHGAVFLVVQGPKAGGHRGTLDPAARPGITDLRTLLSEVRQALRDTPVPLVAAGGVTDAGQVGRLLAAGATAVSAGTAFLLTPEAGTSAAHRTALRQTVAGAAFAHPDDGGAATAVTRAFTGRWARSLVTPFMDEFADAPAAYPEVNALTGPLRRVAAERGDLEHVHLWAGTGAHRIAERDAAVVLAALTPGE</sequence>
<evidence type="ECO:0000256" key="9">
    <source>
        <dbReference type="ARBA" id="ARBA00049401"/>
    </source>
</evidence>
<dbReference type="GO" id="GO:0018580">
    <property type="term" value="F:nitronate monooxygenase activity"/>
    <property type="evidence" value="ECO:0007669"/>
    <property type="project" value="InterPro"/>
</dbReference>
<dbReference type="PANTHER" id="PTHR42747">
    <property type="entry name" value="NITRONATE MONOOXYGENASE-RELATED"/>
    <property type="match status" value="1"/>
</dbReference>
<organism evidence="10 11">
    <name type="scientific">Micrococcus flavus</name>
    <dbReference type="NCBI Taxonomy" id="384602"/>
    <lineage>
        <taxon>Bacteria</taxon>
        <taxon>Bacillati</taxon>
        <taxon>Actinomycetota</taxon>
        <taxon>Actinomycetes</taxon>
        <taxon>Micrococcales</taxon>
        <taxon>Micrococcaceae</taxon>
        <taxon>Micrococcus</taxon>
    </lineage>
</organism>
<evidence type="ECO:0000313" key="11">
    <source>
        <dbReference type="Proteomes" id="UP000560081"/>
    </source>
</evidence>